<feature type="transmembrane region" description="Helical" evidence="1">
    <location>
        <begin position="86"/>
        <end position="105"/>
    </location>
</feature>
<organism evidence="4 5">
    <name type="scientific">Acinetobacter pittii</name>
    <name type="common">Acinetobacter genomosp. 3</name>
    <dbReference type="NCBI Taxonomy" id="48296"/>
    <lineage>
        <taxon>Bacteria</taxon>
        <taxon>Pseudomonadati</taxon>
        <taxon>Pseudomonadota</taxon>
        <taxon>Gammaproteobacteria</taxon>
        <taxon>Moraxellales</taxon>
        <taxon>Moraxellaceae</taxon>
        <taxon>Acinetobacter</taxon>
        <taxon>Acinetobacter calcoaceticus/baumannii complex</taxon>
    </lineage>
</organism>
<comment type="caution">
    <text evidence="4">The sequence shown here is derived from an EMBL/GenBank/DDBJ whole genome shotgun (WGS) entry which is preliminary data.</text>
</comment>
<proteinExistence type="predicted"/>
<evidence type="ECO:0000313" key="5">
    <source>
        <dbReference type="Proteomes" id="UP000317717"/>
    </source>
</evidence>
<name>A0A4Y3JAN4_ACIPI</name>
<evidence type="ECO:0000256" key="1">
    <source>
        <dbReference type="SAM" id="Phobius"/>
    </source>
</evidence>
<dbReference type="Gene3D" id="3.55.50.30">
    <property type="match status" value="1"/>
</dbReference>
<dbReference type="Pfam" id="PF04773">
    <property type="entry name" value="FecR"/>
    <property type="match status" value="1"/>
</dbReference>
<keyword evidence="1" id="KW-0812">Transmembrane</keyword>
<dbReference type="PANTHER" id="PTHR30273">
    <property type="entry name" value="PERIPLASMIC SIGNAL SENSOR AND SIGMA FACTOR ACTIVATOR FECR-RELATED"/>
    <property type="match status" value="1"/>
</dbReference>
<sequence length="321" mass="37012">MSAINKIPPHVLDAAADWLVILHSGEMTALQQQQFEQWKAEKKEHQLALQQMEKFSHGLSNLAGNFPSEALVQSNQKFNLAAKRNMLLSLSGLVIVGLSAYFIPWEKWQSDYHTKVGEIRKVSLKDGSQLIMASDCYVDVHFTQEKRQIKLIDGEIYVETAKDAQHRPFIVETKNGSVEALGTQFTVRQENSEQTKVKVYKHAVAIEPEKSSKRQILKQGQRAFFDEKYISKALPLDNDQPYWTQQLLVVDQWPLQKVLDELFRYKKGTYHLDPELKNIKISGVFSLKNPEQSLETLAYSHQLELTYYSPYLLNIKKDKKM</sequence>
<accession>A0A4Y3JAN4</accession>
<protein>
    <submittedName>
        <fullName evidence="4">Sensor</fullName>
    </submittedName>
</protein>
<evidence type="ECO:0000313" key="4">
    <source>
        <dbReference type="EMBL" id="GEA68412.1"/>
    </source>
</evidence>
<gene>
    <name evidence="4" type="primary">fecR_2</name>
    <name evidence="4" type="ORF">PA3_25700</name>
</gene>
<feature type="domain" description="FecR N-terminal" evidence="3">
    <location>
        <begin position="13"/>
        <end position="54"/>
    </location>
</feature>
<feature type="domain" description="FecR protein" evidence="2">
    <location>
        <begin position="111"/>
        <end position="204"/>
    </location>
</feature>
<dbReference type="InterPro" id="IPR032623">
    <property type="entry name" value="FecR_N"/>
</dbReference>
<dbReference type="Pfam" id="PF16220">
    <property type="entry name" value="DUF4880"/>
    <property type="match status" value="1"/>
</dbReference>
<evidence type="ECO:0000259" key="3">
    <source>
        <dbReference type="Pfam" id="PF16220"/>
    </source>
</evidence>
<dbReference type="EMBL" id="BJLJ01000010">
    <property type="protein sequence ID" value="GEA68412.1"/>
    <property type="molecule type" value="Genomic_DNA"/>
</dbReference>
<evidence type="ECO:0000259" key="2">
    <source>
        <dbReference type="Pfam" id="PF04773"/>
    </source>
</evidence>
<keyword evidence="1" id="KW-0472">Membrane</keyword>
<reference evidence="4 5" key="1">
    <citation type="submission" date="2019-06" db="EMBL/GenBank/DDBJ databases">
        <title>Whole genome shotgun sequence of Acinetobacter pittii NBRC 110514.</title>
        <authorList>
            <person name="Hosoyama A."/>
            <person name="Uohara A."/>
            <person name="Ohji S."/>
            <person name="Ichikawa N."/>
        </authorList>
    </citation>
    <scope>NUCLEOTIDE SEQUENCE [LARGE SCALE GENOMIC DNA]</scope>
    <source>
        <strain evidence="4 5">NBRC 110514</strain>
    </source>
</reference>
<dbReference type="PANTHER" id="PTHR30273:SF2">
    <property type="entry name" value="PROTEIN FECR"/>
    <property type="match status" value="1"/>
</dbReference>
<dbReference type="Proteomes" id="UP000317717">
    <property type="component" value="Unassembled WGS sequence"/>
</dbReference>
<dbReference type="GO" id="GO:0016989">
    <property type="term" value="F:sigma factor antagonist activity"/>
    <property type="evidence" value="ECO:0007669"/>
    <property type="project" value="TreeGrafter"/>
</dbReference>
<dbReference type="InterPro" id="IPR006860">
    <property type="entry name" value="FecR"/>
</dbReference>
<dbReference type="AlphaFoldDB" id="A0A4Y3JAN4"/>
<dbReference type="Gene3D" id="2.60.120.1440">
    <property type="match status" value="1"/>
</dbReference>
<dbReference type="InterPro" id="IPR012373">
    <property type="entry name" value="Ferrdict_sens_TM"/>
</dbReference>
<dbReference type="PIRSF" id="PIRSF018266">
    <property type="entry name" value="FecR"/>
    <property type="match status" value="1"/>
</dbReference>
<dbReference type="RefSeq" id="WP_141316227.1">
    <property type="nucleotide sequence ID" value="NZ_BJLJ01000010.1"/>
</dbReference>
<keyword evidence="1" id="KW-1133">Transmembrane helix</keyword>